<evidence type="ECO:0000313" key="2">
    <source>
        <dbReference type="Proteomes" id="UP001634394"/>
    </source>
</evidence>
<sequence>MEIIYNVCRNPKRTATVSLGNVNVASERRISEKFIRNELRNALGELQEDVKWEKNNYVIQHGFEQKGLHLCRDEMHSHRRHLLATKDLNEVFDTSFIWGNANDQDDIIFKEISSIAMMVEVFKSTTFGCCSVTMFRGLHRRVQSALSYTHKLFKVLKKALPIGDSCLQNITLTLEDCTDAKDAGFILLHHMEQKLSHLI</sequence>
<proteinExistence type="predicted"/>
<protein>
    <submittedName>
        <fullName evidence="1">Uncharacterized protein</fullName>
    </submittedName>
</protein>
<evidence type="ECO:0000313" key="1">
    <source>
        <dbReference type="EMBL" id="KAL3863133.1"/>
    </source>
</evidence>
<reference evidence="1 2" key="1">
    <citation type="submission" date="2024-11" db="EMBL/GenBank/DDBJ databases">
        <title>Chromosome-level genome assembly of the freshwater bivalve Anodonta woodiana.</title>
        <authorList>
            <person name="Chen X."/>
        </authorList>
    </citation>
    <scope>NUCLEOTIDE SEQUENCE [LARGE SCALE GENOMIC DNA]</scope>
    <source>
        <strain evidence="1">MN2024</strain>
        <tissue evidence="1">Gills</tissue>
    </source>
</reference>
<accession>A0ABD3VQ05</accession>
<dbReference type="AlphaFoldDB" id="A0ABD3VQ05"/>
<gene>
    <name evidence="1" type="ORF">ACJMK2_004904</name>
</gene>
<comment type="caution">
    <text evidence="1">The sequence shown here is derived from an EMBL/GenBank/DDBJ whole genome shotgun (WGS) entry which is preliminary data.</text>
</comment>
<dbReference type="Proteomes" id="UP001634394">
    <property type="component" value="Unassembled WGS sequence"/>
</dbReference>
<name>A0ABD3VQ05_SINWO</name>
<organism evidence="1 2">
    <name type="scientific">Sinanodonta woodiana</name>
    <name type="common">Chinese pond mussel</name>
    <name type="synonym">Anodonta woodiana</name>
    <dbReference type="NCBI Taxonomy" id="1069815"/>
    <lineage>
        <taxon>Eukaryota</taxon>
        <taxon>Metazoa</taxon>
        <taxon>Spiralia</taxon>
        <taxon>Lophotrochozoa</taxon>
        <taxon>Mollusca</taxon>
        <taxon>Bivalvia</taxon>
        <taxon>Autobranchia</taxon>
        <taxon>Heteroconchia</taxon>
        <taxon>Palaeoheterodonta</taxon>
        <taxon>Unionida</taxon>
        <taxon>Unionoidea</taxon>
        <taxon>Unionidae</taxon>
        <taxon>Unioninae</taxon>
        <taxon>Sinanodonta</taxon>
    </lineage>
</organism>
<dbReference type="EMBL" id="JBJQND010000010">
    <property type="protein sequence ID" value="KAL3863133.1"/>
    <property type="molecule type" value="Genomic_DNA"/>
</dbReference>
<keyword evidence="2" id="KW-1185">Reference proteome</keyword>